<keyword evidence="3" id="KW-1185">Reference proteome</keyword>
<reference evidence="2" key="1">
    <citation type="submission" date="2020-10" db="EMBL/GenBank/DDBJ databases">
        <title>Ca. Dormibacterota MAGs.</title>
        <authorList>
            <person name="Montgomery K."/>
        </authorList>
    </citation>
    <scope>NUCLEOTIDE SEQUENCE [LARGE SCALE GENOMIC DNA]</scope>
    <source>
        <strain evidence="2">SC8812_S17_10</strain>
    </source>
</reference>
<feature type="region of interest" description="Disordered" evidence="1">
    <location>
        <begin position="204"/>
        <end position="232"/>
    </location>
</feature>
<dbReference type="RefSeq" id="WP_338201589.1">
    <property type="nucleotide sequence ID" value="NZ_JAEKNR010000115.1"/>
</dbReference>
<protein>
    <submittedName>
        <fullName evidence="2">Uncharacterized protein</fullName>
    </submittedName>
</protein>
<accession>A0A934NDK2</accession>
<organism evidence="2 3">
    <name type="scientific">Candidatus Nephthysia bennettiae</name>
    <dbReference type="NCBI Taxonomy" id="3127016"/>
    <lineage>
        <taxon>Bacteria</taxon>
        <taxon>Bacillati</taxon>
        <taxon>Candidatus Dormiibacterota</taxon>
        <taxon>Candidatus Dormibacteria</taxon>
        <taxon>Candidatus Dormibacterales</taxon>
        <taxon>Candidatus Dormibacteraceae</taxon>
        <taxon>Candidatus Nephthysia</taxon>
    </lineage>
</organism>
<dbReference type="Proteomes" id="UP000612893">
    <property type="component" value="Unassembled WGS sequence"/>
</dbReference>
<evidence type="ECO:0000256" key="1">
    <source>
        <dbReference type="SAM" id="MobiDB-lite"/>
    </source>
</evidence>
<proteinExistence type="predicted"/>
<gene>
    <name evidence="2" type="ORF">JF922_10615</name>
</gene>
<sequence>MALPINGTAEGAWEAIRELKARSARRPKETASDLNHIFRAGSPPEGLDDRYQGMLVMTTQGPLDGLARRLTSMWMPWLGKRFDRQAGAGDNLMVPAATAAARFVWPRYRFRPAGEGVLSAFDFRTYLAPGLSDPDRVVLKIDYDLDLNPRFLIRSILDELVMVGPQTYLGKVHMRRAGSWKLVGYFALRPSRPAVSQPDELRIWESGDVAEEPQPAPRRRQSRRSRTETGPA</sequence>
<name>A0A934NDK2_9BACT</name>
<dbReference type="EMBL" id="JAEKNR010000115">
    <property type="protein sequence ID" value="MBJ7598522.1"/>
    <property type="molecule type" value="Genomic_DNA"/>
</dbReference>
<evidence type="ECO:0000313" key="2">
    <source>
        <dbReference type="EMBL" id="MBJ7598522.1"/>
    </source>
</evidence>
<evidence type="ECO:0000313" key="3">
    <source>
        <dbReference type="Proteomes" id="UP000612893"/>
    </source>
</evidence>
<comment type="caution">
    <text evidence="2">The sequence shown here is derived from an EMBL/GenBank/DDBJ whole genome shotgun (WGS) entry which is preliminary data.</text>
</comment>
<dbReference type="AlphaFoldDB" id="A0A934NDK2"/>